<organism evidence="11 12">
    <name type="scientific">Gryllotalpicola koreensis</name>
    <dbReference type="NCBI Taxonomy" id="993086"/>
    <lineage>
        <taxon>Bacteria</taxon>
        <taxon>Bacillati</taxon>
        <taxon>Actinomycetota</taxon>
        <taxon>Actinomycetes</taxon>
        <taxon>Micrococcales</taxon>
        <taxon>Microbacteriaceae</taxon>
        <taxon>Gryllotalpicola</taxon>
    </lineage>
</organism>
<sequence length="317" mass="33430">MRERLGRLTRMFHDHDHGSPAPSNRTRLTIAFAITSTILLAEVAGAILTGSLALIVDAGHMLTDAGGLGMALFAANLAERPATSRRTWGYARAEVLAATAQAAVLLGVGLFVLVEGIQRLISPPELESGGLLIFGVIGLLGNIASILVLASGRNANFNLRAAFLEVVNDALGSVGVIIAALVIAATGWEGADAVAAILIGILILPRAFTLLRQTIDVLLESTPAGLDIDAVREHILGVEHVQEVHDLHASQIATGLPVLTAHVTVDADCFRDGHTPQILDRLQECVAGHFPISVEHSTFQLEPATHREHEHTPHAAG</sequence>
<keyword evidence="6" id="KW-0406">Ion transport</keyword>
<dbReference type="Pfam" id="PF16916">
    <property type="entry name" value="ZT_dimer"/>
    <property type="match status" value="1"/>
</dbReference>
<keyword evidence="7 8" id="KW-0472">Membrane</keyword>
<dbReference type="PANTHER" id="PTHR11562:SF17">
    <property type="entry name" value="RE54080P-RELATED"/>
    <property type="match status" value="1"/>
</dbReference>
<dbReference type="PANTHER" id="PTHR11562">
    <property type="entry name" value="CATION EFFLUX PROTEIN/ ZINC TRANSPORTER"/>
    <property type="match status" value="1"/>
</dbReference>
<evidence type="ECO:0000256" key="7">
    <source>
        <dbReference type="ARBA" id="ARBA00023136"/>
    </source>
</evidence>
<evidence type="ECO:0000256" key="8">
    <source>
        <dbReference type="SAM" id="Phobius"/>
    </source>
</evidence>
<feature type="transmembrane region" description="Helical" evidence="8">
    <location>
        <begin position="30"/>
        <end position="55"/>
    </location>
</feature>
<keyword evidence="4 8" id="KW-0812">Transmembrane</keyword>
<evidence type="ECO:0000256" key="4">
    <source>
        <dbReference type="ARBA" id="ARBA00022692"/>
    </source>
</evidence>
<dbReference type="InterPro" id="IPR002524">
    <property type="entry name" value="Cation_efflux"/>
</dbReference>
<comment type="similarity">
    <text evidence="2">Belongs to the cation diffusion facilitator (CDF) transporter (TC 2.A.4) family. SLC30A subfamily.</text>
</comment>
<dbReference type="SUPFAM" id="SSF161111">
    <property type="entry name" value="Cation efflux protein transmembrane domain-like"/>
    <property type="match status" value="1"/>
</dbReference>
<evidence type="ECO:0000313" key="11">
    <source>
        <dbReference type="EMBL" id="GAA4181943.1"/>
    </source>
</evidence>
<dbReference type="InterPro" id="IPR036837">
    <property type="entry name" value="Cation_efflux_CTD_sf"/>
</dbReference>
<evidence type="ECO:0000256" key="5">
    <source>
        <dbReference type="ARBA" id="ARBA00022989"/>
    </source>
</evidence>
<dbReference type="InterPro" id="IPR027469">
    <property type="entry name" value="Cation_efflux_TMD_sf"/>
</dbReference>
<dbReference type="InterPro" id="IPR027470">
    <property type="entry name" value="Cation_efflux_CTD"/>
</dbReference>
<feature type="transmembrane region" description="Helical" evidence="8">
    <location>
        <begin position="162"/>
        <end position="187"/>
    </location>
</feature>
<evidence type="ECO:0000313" key="12">
    <source>
        <dbReference type="Proteomes" id="UP001501079"/>
    </source>
</evidence>
<dbReference type="NCBIfam" id="TIGR01297">
    <property type="entry name" value="CDF"/>
    <property type="match status" value="1"/>
</dbReference>
<name>A0ABP8ADD3_9MICO</name>
<feature type="domain" description="Cation efflux protein cytoplasmic" evidence="10">
    <location>
        <begin position="224"/>
        <end position="303"/>
    </location>
</feature>
<accession>A0ABP8ADD3</accession>
<keyword evidence="5 8" id="KW-1133">Transmembrane helix</keyword>
<feature type="transmembrane region" description="Helical" evidence="8">
    <location>
        <begin position="193"/>
        <end position="211"/>
    </location>
</feature>
<keyword evidence="12" id="KW-1185">Reference proteome</keyword>
<evidence type="ECO:0000256" key="1">
    <source>
        <dbReference type="ARBA" id="ARBA00004141"/>
    </source>
</evidence>
<proteinExistence type="inferred from homology"/>
<dbReference type="SUPFAM" id="SSF160240">
    <property type="entry name" value="Cation efflux protein cytoplasmic domain-like"/>
    <property type="match status" value="1"/>
</dbReference>
<evidence type="ECO:0000259" key="10">
    <source>
        <dbReference type="Pfam" id="PF16916"/>
    </source>
</evidence>
<reference evidence="12" key="1">
    <citation type="journal article" date="2019" name="Int. J. Syst. Evol. Microbiol.">
        <title>The Global Catalogue of Microorganisms (GCM) 10K type strain sequencing project: providing services to taxonomists for standard genome sequencing and annotation.</title>
        <authorList>
            <consortium name="The Broad Institute Genomics Platform"/>
            <consortium name="The Broad Institute Genome Sequencing Center for Infectious Disease"/>
            <person name="Wu L."/>
            <person name="Ma J."/>
        </authorList>
    </citation>
    <scope>NUCLEOTIDE SEQUENCE [LARGE SCALE GENOMIC DNA]</scope>
    <source>
        <strain evidence="12">JCM 17591</strain>
    </source>
</reference>
<protein>
    <submittedName>
        <fullName evidence="11">Cation diffusion facilitator family transporter</fullName>
    </submittedName>
</protein>
<dbReference type="InterPro" id="IPR058533">
    <property type="entry name" value="Cation_efflux_TM"/>
</dbReference>
<keyword evidence="3" id="KW-0813">Transport</keyword>
<evidence type="ECO:0000256" key="2">
    <source>
        <dbReference type="ARBA" id="ARBA00008873"/>
    </source>
</evidence>
<feature type="transmembrane region" description="Helical" evidence="8">
    <location>
        <begin position="90"/>
        <end position="111"/>
    </location>
</feature>
<evidence type="ECO:0000259" key="9">
    <source>
        <dbReference type="Pfam" id="PF01545"/>
    </source>
</evidence>
<comment type="subcellular location">
    <subcellularLocation>
        <location evidence="1">Membrane</location>
        <topology evidence="1">Multi-pass membrane protein</topology>
    </subcellularLocation>
</comment>
<feature type="domain" description="Cation efflux protein transmembrane" evidence="9">
    <location>
        <begin position="28"/>
        <end position="219"/>
    </location>
</feature>
<dbReference type="Pfam" id="PF01545">
    <property type="entry name" value="Cation_efflux"/>
    <property type="match status" value="1"/>
</dbReference>
<gene>
    <name evidence="11" type="ORF">GCM10022287_37980</name>
</gene>
<feature type="transmembrane region" description="Helical" evidence="8">
    <location>
        <begin position="61"/>
        <end position="78"/>
    </location>
</feature>
<dbReference type="Proteomes" id="UP001501079">
    <property type="component" value="Unassembled WGS sequence"/>
</dbReference>
<dbReference type="Gene3D" id="1.20.1510.10">
    <property type="entry name" value="Cation efflux protein transmembrane domain"/>
    <property type="match status" value="1"/>
</dbReference>
<evidence type="ECO:0000256" key="3">
    <source>
        <dbReference type="ARBA" id="ARBA00022448"/>
    </source>
</evidence>
<dbReference type="EMBL" id="BAABBW010000008">
    <property type="protein sequence ID" value="GAA4181943.1"/>
    <property type="molecule type" value="Genomic_DNA"/>
</dbReference>
<evidence type="ECO:0000256" key="6">
    <source>
        <dbReference type="ARBA" id="ARBA00023065"/>
    </source>
</evidence>
<feature type="transmembrane region" description="Helical" evidence="8">
    <location>
        <begin position="131"/>
        <end position="150"/>
    </location>
</feature>
<dbReference type="InterPro" id="IPR050681">
    <property type="entry name" value="CDF/SLC30A"/>
</dbReference>
<comment type="caution">
    <text evidence="11">The sequence shown here is derived from an EMBL/GenBank/DDBJ whole genome shotgun (WGS) entry which is preliminary data.</text>
</comment>